<comment type="caution">
    <text evidence="8">The sequence shown here is derived from an EMBL/GenBank/DDBJ whole genome shotgun (WGS) entry which is preliminary data.</text>
</comment>
<dbReference type="InterPro" id="IPR018357">
    <property type="entry name" value="Hexapep_transf_CS"/>
</dbReference>
<dbReference type="OrthoDB" id="9801456at2"/>
<dbReference type="InterPro" id="IPR011004">
    <property type="entry name" value="Trimer_LpxA-like_sf"/>
</dbReference>
<evidence type="ECO:0000256" key="2">
    <source>
        <dbReference type="ARBA" id="ARBA00022679"/>
    </source>
</evidence>
<organism evidence="8 9">
    <name type="scientific">Geothermobacter hydrogeniphilus</name>
    <dbReference type="NCBI Taxonomy" id="1969733"/>
    <lineage>
        <taxon>Bacteria</taxon>
        <taxon>Pseudomonadati</taxon>
        <taxon>Thermodesulfobacteriota</taxon>
        <taxon>Desulfuromonadia</taxon>
        <taxon>Desulfuromonadales</taxon>
        <taxon>Geothermobacteraceae</taxon>
        <taxon>Geothermobacter</taxon>
    </lineage>
</organism>
<protein>
    <submittedName>
        <fullName evidence="8">Serine acetyltransferase</fullName>
    </submittedName>
</protein>
<dbReference type="Proteomes" id="UP000193136">
    <property type="component" value="Unassembled WGS sequence"/>
</dbReference>
<feature type="binding site" evidence="6">
    <location>
        <begin position="11"/>
        <end position="13"/>
    </location>
    <ligand>
        <name>substrate</name>
    </ligand>
</feature>
<keyword evidence="4" id="KW-0012">Acyltransferase</keyword>
<evidence type="ECO:0000313" key="9">
    <source>
        <dbReference type="Proteomes" id="UP000193136"/>
    </source>
</evidence>
<evidence type="ECO:0000313" key="8">
    <source>
        <dbReference type="EMBL" id="ORJ55875.1"/>
    </source>
</evidence>
<sequence>MKEKILIFGASGHAKVVIDIVEKQGLYEIEFLVDDDLSLKGDTFFGYSVLGGKEDLLAKVDAPRKAIVAIGSNRARGTVAAWLEQHGFELVTAIHPSAQAGRDVSLGAGSVVMANAAINAAATIGRNAIVNTHASIDHDCVIGDNVHIAPGATLCGTVTVGDGSFVAAGATVIPNLTIGRNVIIGAGSVVIRDLPDEVTVVGNPAKVISER</sequence>
<dbReference type="InterPro" id="IPR001451">
    <property type="entry name" value="Hexapep"/>
</dbReference>
<dbReference type="Gene3D" id="2.160.10.10">
    <property type="entry name" value="Hexapeptide repeat proteins"/>
    <property type="match status" value="1"/>
</dbReference>
<feature type="site" description="Increases basicity of active site His" evidence="5">
    <location>
        <position position="139"/>
    </location>
</feature>
<feature type="active site" description="Proton acceptor" evidence="5">
    <location>
        <position position="138"/>
    </location>
</feature>
<name>A0A1X0XSJ6_9BACT</name>
<evidence type="ECO:0000259" key="7">
    <source>
        <dbReference type="Pfam" id="PF17836"/>
    </source>
</evidence>
<dbReference type="AlphaFoldDB" id="A0A1X0XSJ6"/>
<evidence type="ECO:0000256" key="4">
    <source>
        <dbReference type="ARBA" id="ARBA00023315"/>
    </source>
</evidence>
<comment type="similarity">
    <text evidence="1">Belongs to the transferase hexapeptide repeat family.</text>
</comment>
<dbReference type="GO" id="GO:0016746">
    <property type="term" value="F:acyltransferase activity"/>
    <property type="evidence" value="ECO:0007669"/>
    <property type="project" value="UniProtKB-KW"/>
</dbReference>
<dbReference type="Pfam" id="PF17836">
    <property type="entry name" value="PglD_N"/>
    <property type="match status" value="1"/>
</dbReference>
<dbReference type="CDD" id="cd03360">
    <property type="entry name" value="LbH_AT_putative"/>
    <property type="match status" value="1"/>
</dbReference>
<feature type="domain" description="PglD N-terminal" evidence="7">
    <location>
        <begin position="4"/>
        <end position="82"/>
    </location>
</feature>
<reference evidence="8 9" key="1">
    <citation type="submission" date="2017-03" db="EMBL/GenBank/DDBJ databases">
        <title>Genome sequence of Geothermobacter sp. EPR-M, Deep-Sea Iron Reducer.</title>
        <authorList>
            <person name="Tully B."/>
            <person name="Savalia P."/>
            <person name="Abuyen K."/>
            <person name="Baughan C."/>
            <person name="Romero E."/>
            <person name="Ronkowski C."/>
            <person name="Torres B."/>
            <person name="Tremblay J."/>
            <person name="Trujillo A."/>
            <person name="Tyler M."/>
            <person name="Perez-Rodriguez I."/>
            <person name="Amend J."/>
        </authorList>
    </citation>
    <scope>NUCLEOTIDE SEQUENCE [LARGE SCALE GENOMIC DNA]</scope>
    <source>
        <strain evidence="8 9">EPR-M</strain>
    </source>
</reference>
<dbReference type="EMBL" id="NAAD01000025">
    <property type="protein sequence ID" value="ORJ55875.1"/>
    <property type="molecule type" value="Genomic_DNA"/>
</dbReference>
<evidence type="ECO:0000256" key="6">
    <source>
        <dbReference type="PIRSR" id="PIRSR620019-2"/>
    </source>
</evidence>
<dbReference type="InterPro" id="IPR050179">
    <property type="entry name" value="Trans_hexapeptide_repeat"/>
</dbReference>
<dbReference type="RefSeq" id="WP_085011607.1">
    <property type="nucleotide sequence ID" value="NZ_NAAD01000025.1"/>
</dbReference>
<gene>
    <name evidence="8" type="ORF">B5V00_14865</name>
</gene>
<dbReference type="NCBIfam" id="TIGR03570">
    <property type="entry name" value="NeuD_NnaD"/>
    <property type="match status" value="1"/>
</dbReference>
<dbReference type="PROSITE" id="PS00101">
    <property type="entry name" value="HEXAPEP_TRANSFERASES"/>
    <property type="match status" value="1"/>
</dbReference>
<dbReference type="Gene3D" id="3.40.50.20">
    <property type="match status" value="1"/>
</dbReference>
<evidence type="ECO:0000256" key="5">
    <source>
        <dbReference type="PIRSR" id="PIRSR620019-1"/>
    </source>
</evidence>
<dbReference type="InterPro" id="IPR020019">
    <property type="entry name" value="AcTrfase_PglD-like"/>
</dbReference>
<accession>A0A1X0XSJ6</accession>
<dbReference type="InterPro" id="IPR041561">
    <property type="entry name" value="PglD_N"/>
</dbReference>
<dbReference type="Pfam" id="PF00132">
    <property type="entry name" value="Hexapep"/>
    <property type="match status" value="2"/>
</dbReference>
<dbReference type="STRING" id="1969733.B5V00_14865"/>
<dbReference type="PANTHER" id="PTHR43300">
    <property type="entry name" value="ACETYLTRANSFERASE"/>
    <property type="match status" value="1"/>
</dbReference>
<feature type="binding site" evidence="6">
    <location>
        <position position="147"/>
    </location>
    <ligand>
        <name>acetyl-CoA</name>
        <dbReference type="ChEBI" id="CHEBI:57288"/>
    </ligand>
</feature>
<evidence type="ECO:0000256" key="1">
    <source>
        <dbReference type="ARBA" id="ARBA00007274"/>
    </source>
</evidence>
<keyword evidence="9" id="KW-1185">Reference proteome</keyword>
<keyword evidence="3" id="KW-0677">Repeat</keyword>
<dbReference type="PANTHER" id="PTHR43300:SF7">
    <property type="entry name" value="UDP-N-ACETYLBACILLOSAMINE N-ACETYLTRANSFERASE"/>
    <property type="match status" value="1"/>
</dbReference>
<feature type="binding site" evidence="6">
    <location>
        <position position="71"/>
    </location>
    <ligand>
        <name>substrate</name>
    </ligand>
</feature>
<proteinExistence type="inferred from homology"/>
<keyword evidence="2 8" id="KW-0808">Transferase</keyword>
<evidence type="ECO:0000256" key="3">
    <source>
        <dbReference type="ARBA" id="ARBA00022737"/>
    </source>
</evidence>
<dbReference type="SUPFAM" id="SSF51161">
    <property type="entry name" value="Trimeric LpxA-like enzymes"/>
    <property type="match status" value="1"/>
</dbReference>